<gene>
    <name evidence="3" type="ORF">IAC51_04745</name>
</gene>
<keyword evidence="1" id="KW-0812">Transmembrane</keyword>
<organism evidence="3 4">
    <name type="scientific">Candidatus Aphodosoma intestinipullorum</name>
    <dbReference type="NCBI Taxonomy" id="2840674"/>
    <lineage>
        <taxon>Bacteria</taxon>
        <taxon>Pseudomonadati</taxon>
        <taxon>Bacteroidota</taxon>
        <taxon>Bacteroidia</taxon>
        <taxon>Bacteroidales</taxon>
        <taxon>Candidatus Aphodosoma</taxon>
    </lineage>
</organism>
<dbReference type="EMBL" id="JADIMV010000078">
    <property type="protein sequence ID" value="MBO8439941.1"/>
    <property type="molecule type" value="Genomic_DNA"/>
</dbReference>
<keyword evidence="1" id="KW-0472">Membrane</keyword>
<keyword evidence="2" id="KW-0732">Signal</keyword>
<feature type="chain" id="PRO_5037406145" evidence="2">
    <location>
        <begin position="21"/>
        <end position="243"/>
    </location>
</feature>
<dbReference type="AlphaFoldDB" id="A0A940DK67"/>
<feature type="transmembrane region" description="Helical" evidence="1">
    <location>
        <begin position="145"/>
        <end position="166"/>
    </location>
</feature>
<reference evidence="3" key="2">
    <citation type="journal article" date="2021" name="PeerJ">
        <title>Extensive microbial diversity within the chicken gut microbiome revealed by metagenomics and culture.</title>
        <authorList>
            <person name="Gilroy R."/>
            <person name="Ravi A."/>
            <person name="Getino M."/>
            <person name="Pursley I."/>
            <person name="Horton D.L."/>
            <person name="Alikhan N.F."/>
            <person name="Baker D."/>
            <person name="Gharbi K."/>
            <person name="Hall N."/>
            <person name="Watson M."/>
            <person name="Adriaenssens E.M."/>
            <person name="Foster-Nyarko E."/>
            <person name="Jarju S."/>
            <person name="Secka A."/>
            <person name="Antonio M."/>
            <person name="Oren A."/>
            <person name="Chaudhuri R.R."/>
            <person name="La Ragione R."/>
            <person name="Hildebrand F."/>
            <person name="Pallen M.J."/>
        </authorList>
    </citation>
    <scope>NUCLEOTIDE SEQUENCE</scope>
    <source>
        <strain evidence="3">3924</strain>
    </source>
</reference>
<feature type="transmembrane region" description="Helical" evidence="1">
    <location>
        <begin position="173"/>
        <end position="194"/>
    </location>
</feature>
<dbReference type="Proteomes" id="UP000712007">
    <property type="component" value="Unassembled WGS sequence"/>
</dbReference>
<sequence>MTRKLFTLALLLAVAIIARAQDIITTVSDMNIEATITSIDVDVIRYRPAGQTDTTTLEIDKAEVASIRFANGRTVTYAQAQTRDEATVAQAQTAPEPVTTVSAETAEPPVHAVEHPSINAYPLPSVEELQWDYQRALSLRNTGTGLMTSGSLLTLLGVASPFLFLYDTTAFGIAVVLGWGIATPIGTGLLIAGIPCYIIGNNRMAQAAFAIRQYSVNMPLYERGDMNISLGLAPGTVGLALNF</sequence>
<evidence type="ECO:0000256" key="2">
    <source>
        <dbReference type="SAM" id="SignalP"/>
    </source>
</evidence>
<name>A0A940DK67_9BACT</name>
<evidence type="ECO:0000256" key="1">
    <source>
        <dbReference type="SAM" id="Phobius"/>
    </source>
</evidence>
<reference evidence="3" key="1">
    <citation type="submission" date="2020-10" db="EMBL/GenBank/DDBJ databases">
        <authorList>
            <person name="Gilroy R."/>
        </authorList>
    </citation>
    <scope>NUCLEOTIDE SEQUENCE</scope>
    <source>
        <strain evidence="3">3924</strain>
    </source>
</reference>
<comment type="caution">
    <text evidence="3">The sequence shown here is derived from an EMBL/GenBank/DDBJ whole genome shotgun (WGS) entry which is preliminary data.</text>
</comment>
<evidence type="ECO:0000313" key="3">
    <source>
        <dbReference type="EMBL" id="MBO8439941.1"/>
    </source>
</evidence>
<accession>A0A940DK67</accession>
<evidence type="ECO:0000313" key="4">
    <source>
        <dbReference type="Proteomes" id="UP000712007"/>
    </source>
</evidence>
<proteinExistence type="predicted"/>
<keyword evidence="1" id="KW-1133">Transmembrane helix</keyword>
<feature type="signal peptide" evidence="2">
    <location>
        <begin position="1"/>
        <end position="20"/>
    </location>
</feature>
<protein>
    <submittedName>
        <fullName evidence="3">Uncharacterized protein</fullName>
    </submittedName>
</protein>